<accession>A0AAV5WAQ0</accession>
<organism evidence="1 2">
    <name type="scientific">Pristionchus fissidentatus</name>
    <dbReference type="NCBI Taxonomy" id="1538716"/>
    <lineage>
        <taxon>Eukaryota</taxon>
        <taxon>Metazoa</taxon>
        <taxon>Ecdysozoa</taxon>
        <taxon>Nematoda</taxon>
        <taxon>Chromadorea</taxon>
        <taxon>Rhabditida</taxon>
        <taxon>Rhabditina</taxon>
        <taxon>Diplogasteromorpha</taxon>
        <taxon>Diplogasteroidea</taxon>
        <taxon>Neodiplogasteridae</taxon>
        <taxon>Pristionchus</taxon>
    </lineage>
</organism>
<evidence type="ECO:0000313" key="1">
    <source>
        <dbReference type="EMBL" id="GMT28608.1"/>
    </source>
</evidence>
<reference evidence="1" key="1">
    <citation type="submission" date="2023-10" db="EMBL/GenBank/DDBJ databases">
        <title>Genome assembly of Pristionchus species.</title>
        <authorList>
            <person name="Yoshida K."/>
            <person name="Sommer R.J."/>
        </authorList>
    </citation>
    <scope>NUCLEOTIDE SEQUENCE</scope>
    <source>
        <strain evidence="1">RS5133</strain>
    </source>
</reference>
<sequence length="93" mass="10422">SIIVHRLTRQSVRAEYPSSQSCIPWIIQIIHSLDGQFIFIVLACRIPSPIDDPMLLPLTVKPTDRVSIVFPVPEGRSYDADIPNDATRIAIIN</sequence>
<dbReference type="EMBL" id="BTSY01000005">
    <property type="protein sequence ID" value="GMT28608.1"/>
    <property type="molecule type" value="Genomic_DNA"/>
</dbReference>
<dbReference type="Proteomes" id="UP001432322">
    <property type="component" value="Unassembled WGS sequence"/>
</dbReference>
<proteinExistence type="predicted"/>
<feature type="non-terminal residue" evidence="1">
    <location>
        <position position="1"/>
    </location>
</feature>
<protein>
    <submittedName>
        <fullName evidence="1">Uncharacterized protein</fullName>
    </submittedName>
</protein>
<keyword evidence="2" id="KW-1185">Reference proteome</keyword>
<evidence type="ECO:0000313" key="2">
    <source>
        <dbReference type="Proteomes" id="UP001432322"/>
    </source>
</evidence>
<gene>
    <name evidence="1" type="ORF">PFISCL1PPCAC_19905</name>
</gene>
<comment type="caution">
    <text evidence="1">The sequence shown here is derived from an EMBL/GenBank/DDBJ whole genome shotgun (WGS) entry which is preliminary data.</text>
</comment>
<dbReference type="AlphaFoldDB" id="A0AAV5WAQ0"/>
<feature type="non-terminal residue" evidence="1">
    <location>
        <position position="93"/>
    </location>
</feature>
<name>A0AAV5WAQ0_9BILA</name>